<accession>A0A4Y2WJ19</accession>
<dbReference type="EMBL" id="BGPR01060832">
    <property type="protein sequence ID" value="GBO36606.1"/>
    <property type="molecule type" value="Genomic_DNA"/>
</dbReference>
<organism evidence="1 2">
    <name type="scientific">Araneus ventricosus</name>
    <name type="common">Orbweaver spider</name>
    <name type="synonym">Epeira ventricosa</name>
    <dbReference type="NCBI Taxonomy" id="182803"/>
    <lineage>
        <taxon>Eukaryota</taxon>
        <taxon>Metazoa</taxon>
        <taxon>Ecdysozoa</taxon>
        <taxon>Arthropoda</taxon>
        <taxon>Chelicerata</taxon>
        <taxon>Arachnida</taxon>
        <taxon>Araneae</taxon>
        <taxon>Araneomorphae</taxon>
        <taxon>Entelegynae</taxon>
        <taxon>Araneoidea</taxon>
        <taxon>Araneidae</taxon>
        <taxon>Araneus</taxon>
    </lineage>
</organism>
<evidence type="ECO:0000313" key="1">
    <source>
        <dbReference type="EMBL" id="GBO36606.1"/>
    </source>
</evidence>
<keyword evidence="2" id="KW-1185">Reference proteome</keyword>
<dbReference type="Proteomes" id="UP000499080">
    <property type="component" value="Unassembled WGS sequence"/>
</dbReference>
<sequence>MIWGFRAKSHEQLKQKGKCPIPDCKFVPTLVPHHHNPCKSKNHARHPTVAPKCDTLTAELDVSKCACGKGGSDLLSPSLQLLFDLLFLPPSEDFRYANRYPLIRVPIQSSL</sequence>
<dbReference type="AlphaFoldDB" id="A0A4Y2WJ19"/>
<evidence type="ECO:0000313" key="2">
    <source>
        <dbReference type="Proteomes" id="UP000499080"/>
    </source>
</evidence>
<proteinExistence type="predicted"/>
<reference evidence="1 2" key="1">
    <citation type="journal article" date="2019" name="Sci. Rep.">
        <title>Orb-weaving spider Araneus ventricosus genome elucidates the spidroin gene catalogue.</title>
        <authorList>
            <person name="Kono N."/>
            <person name="Nakamura H."/>
            <person name="Ohtoshi R."/>
            <person name="Moran D.A.P."/>
            <person name="Shinohara A."/>
            <person name="Yoshida Y."/>
            <person name="Fujiwara M."/>
            <person name="Mori M."/>
            <person name="Tomita M."/>
            <person name="Arakawa K."/>
        </authorList>
    </citation>
    <scope>NUCLEOTIDE SEQUENCE [LARGE SCALE GENOMIC DNA]</scope>
</reference>
<gene>
    <name evidence="1" type="ORF">AVEN_119254_1</name>
</gene>
<comment type="caution">
    <text evidence="1">The sequence shown here is derived from an EMBL/GenBank/DDBJ whole genome shotgun (WGS) entry which is preliminary data.</text>
</comment>
<name>A0A4Y2WJ19_ARAVE</name>
<protein>
    <submittedName>
        <fullName evidence="1">Uncharacterized protein</fullName>
    </submittedName>
</protein>